<evidence type="ECO:0008006" key="3">
    <source>
        <dbReference type="Google" id="ProtNLM"/>
    </source>
</evidence>
<dbReference type="InterPro" id="IPR043502">
    <property type="entry name" value="DNA/RNA_pol_sf"/>
</dbReference>
<evidence type="ECO:0000313" key="1">
    <source>
        <dbReference type="EMBL" id="RDY03118.1"/>
    </source>
</evidence>
<keyword evidence="2" id="KW-1185">Reference proteome</keyword>
<gene>
    <name evidence="1" type="ORF">CR513_13339</name>
</gene>
<organism evidence="1 2">
    <name type="scientific">Mucuna pruriens</name>
    <name type="common">Velvet bean</name>
    <name type="synonym">Dolichos pruriens</name>
    <dbReference type="NCBI Taxonomy" id="157652"/>
    <lineage>
        <taxon>Eukaryota</taxon>
        <taxon>Viridiplantae</taxon>
        <taxon>Streptophyta</taxon>
        <taxon>Embryophyta</taxon>
        <taxon>Tracheophyta</taxon>
        <taxon>Spermatophyta</taxon>
        <taxon>Magnoliopsida</taxon>
        <taxon>eudicotyledons</taxon>
        <taxon>Gunneridae</taxon>
        <taxon>Pentapetalae</taxon>
        <taxon>rosids</taxon>
        <taxon>fabids</taxon>
        <taxon>Fabales</taxon>
        <taxon>Fabaceae</taxon>
        <taxon>Papilionoideae</taxon>
        <taxon>50 kb inversion clade</taxon>
        <taxon>NPAAA clade</taxon>
        <taxon>indigoferoid/millettioid clade</taxon>
        <taxon>Phaseoleae</taxon>
        <taxon>Mucuna</taxon>
    </lineage>
</organism>
<dbReference type="EMBL" id="QJKJ01002382">
    <property type="protein sequence ID" value="RDY03118.1"/>
    <property type="molecule type" value="Genomic_DNA"/>
</dbReference>
<accession>A0A371HJZ3</accession>
<dbReference type="AlphaFoldDB" id="A0A371HJZ3"/>
<comment type="caution">
    <text evidence="1">The sequence shown here is derived from an EMBL/GenBank/DDBJ whole genome shotgun (WGS) entry which is preliminary data.</text>
</comment>
<dbReference type="Gene3D" id="3.10.10.10">
    <property type="entry name" value="HIV Type 1 Reverse Transcriptase, subunit A, domain 1"/>
    <property type="match status" value="1"/>
</dbReference>
<dbReference type="OrthoDB" id="6130485at2759"/>
<evidence type="ECO:0000313" key="2">
    <source>
        <dbReference type="Proteomes" id="UP000257109"/>
    </source>
</evidence>
<reference evidence="1" key="1">
    <citation type="submission" date="2018-05" db="EMBL/GenBank/DDBJ databases">
        <title>Draft genome of Mucuna pruriens seed.</title>
        <authorList>
            <person name="Nnadi N.E."/>
            <person name="Vos R."/>
            <person name="Hasami M.H."/>
            <person name="Devisetty U.K."/>
            <person name="Aguiy J.C."/>
        </authorList>
    </citation>
    <scope>NUCLEOTIDE SEQUENCE [LARGE SCALE GENOMIC DNA]</scope>
    <source>
        <strain evidence="1">JCA_2017</strain>
    </source>
</reference>
<protein>
    <recommendedName>
        <fullName evidence="3">Reverse transcriptase domain-containing protein</fullName>
    </recommendedName>
</protein>
<dbReference type="SUPFAM" id="SSF56672">
    <property type="entry name" value="DNA/RNA polymerases"/>
    <property type="match status" value="1"/>
</dbReference>
<proteinExistence type="predicted"/>
<sequence>MDAYSGYNQIRMHPNDDSKTAFKTNEGNFCYKSKEYKSYLLETDGSDLQGPHWKLARGLCG</sequence>
<name>A0A371HJZ3_MUCPR</name>
<dbReference type="Proteomes" id="UP000257109">
    <property type="component" value="Unassembled WGS sequence"/>
</dbReference>
<feature type="non-terminal residue" evidence="1">
    <location>
        <position position="1"/>
    </location>
</feature>